<gene>
    <name evidence="1" type="ORF">OTI717_LOCUS21654</name>
</gene>
<protein>
    <recommendedName>
        <fullName evidence="3">F-box domain-containing protein</fullName>
    </recommendedName>
</protein>
<dbReference type="EMBL" id="CAJOAX010003549">
    <property type="protein sequence ID" value="CAF3860194.1"/>
    <property type="molecule type" value="Genomic_DNA"/>
</dbReference>
<sequence length="553" mass="66375">MVQWNYWTVSIRTYFEDLSNDLMYEIFDYLNEYDIYESFYDLNQRFKNLLIKSNLPIKIKFPSISKLNFYHYYHRIILPNKHRIILFHLTNPFTLDLIFSSSSFSILKFIRLQTLILDNMQATYLEDMIDYIIPYYIPNLSSLIIHVVDQIQIPTLKYCKITCETKKDDRLSFLIDDDDDDKYSPIETLIINDRIWLDEIHDILSYFSNLHRLSIDYLDGFRNKQLKIDSINLKSLTYVNLKVQCLDFNQFEQLIIGYFQQVESLYLSSRYDIDYLNANRWQQLILNHMKNLKIFDLYHIDCKRFDNNNSQQIYHDLIDNFVSPFWIKRQWFFTHHHEQQGNFHTGYFYSTNPYKRKDYTLYYGADDNNCQFYQQINFDKINHIRICGTQSKNSVINYFPNVTELTFDLSNDSITIDLNRIFPLSKLTKLVIECYQFPFKRLIKLLYSTVNLNSLKICKTLIKDTEYELIQQSELFQMISNKNMIKNLVIDECCTLKHIQLFVGLCPRLQQLTSGMNRKEFLSIVQFLLSTNDKNIQNLSFLCVLYAPKVSLK</sequence>
<evidence type="ECO:0008006" key="3">
    <source>
        <dbReference type="Google" id="ProtNLM"/>
    </source>
</evidence>
<dbReference type="SUPFAM" id="SSF52047">
    <property type="entry name" value="RNI-like"/>
    <property type="match status" value="1"/>
</dbReference>
<dbReference type="Proteomes" id="UP000663823">
    <property type="component" value="Unassembled WGS sequence"/>
</dbReference>
<reference evidence="1" key="1">
    <citation type="submission" date="2021-02" db="EMBL/GenBank/DDBJ databases">
        <authorList>
            <person name="Nowell W R."/>
        </authorList>
    </citation>
    <scope>NUCLEOTIDE SEQUENCE</scope>
</reference>
<name>A0A819EZP1_9BILA</name>
<dbReference type="AlphaFoldDB" id="A0A819EZP1"/>
<evidence type="ECO:0000313" key="2">
    <source>
        <dbReference type="Proteomes" id="UP000663823"/>
    </source>
</evidence>
<accession>A0A819EZP1</accession>
<dbReference type="InterPro" id="IPR032675">
    <property type="entry name" value="LRR_dom_sf"/>
</dbReference>
<comment type="caution">
    <text evidence="1">The sequence shown here is derived from an EMBL/GenBank/DDBJ whole genome shotgun (WGS) entry which is preliminary data.</text>
</comment>
<organism evidence="1 2">
    <name type="scientific">Rotaria sordida</name>
    <dbReference type="NCBI Taxonomy" id="392033"/>
    <lineage>
        <taxon>Eukaryota</taxon>
        <taxon>Metazoa</taxon>
        <taxon>Spiralia</taxon>
        <taxon>Gnathifera</taxon>
        <taxon>Rotifera</taxon>
        <taxon>Eurotatoria</taxon>
        <taxon>Bdelloidea</taxon>
        <taxon>Philodinida</taxon>
        <taxon>Philodinidae</taxon>
        <taxon>Rotaria</taxon>
    </lineage>
</organism>
<evidence type="ECO:0000313" key="1">
    <source>
        <dbReference type="EMBL" id="CAF3860194.1"/>
    </source>
</evidence>
<proteinExistence type="predicted"/>
<dbReference type="Gene3D" id="3.80.10.10">
    <property type="entry name" value="Ribonuclease Inhibitor"/>
    <property type="match status" value="1"/>
</dbReference>